<accession>A0AA39FX21</accession>
<evidence type="ECO:0000313" key="2">
    <source>
        <dbReference type="Proteomes" id="UP001168990"/>
    </source>
</evidence>
<organism evidence="1 2">
    <name type="scientific">Microctonus aethiopoides</name>
    <dbReference type="NCBI Taxonomy" id="144406"/>
    <lineage>
        <taxon>Eukaryota</taxon>
        <taxon>Metazoa</taxon>
        <taxon>Ecdysozoa</taxon>
        <taxon>Arthropoda</taxon>
        <taxon>Hexapoda</taxon>
        <taxon>Insecta</taxon>
        <taxon>Pterygota</taxon>
        <taxon>Neoptera</taxon>
        <taxon>Endopterygota</taxon>
        <taxon>Hymenoptera</taxon>
        <taxon>Apocrita</taxon>
        <taxon>Ichneumonoidea</taxon>
        <taxon>Braconidae</taxon>
        <taxon>Euphorinae</taxon>
        <taxon>Microctonus</taxon>
    </lineage>
</organism>
<sequence>MDEEVRNLLTAWNLESYIEVFKGSSSDKSNPPSPSLRLPERYISQEEEIPDAIVWLKIPELSISQYFEEYPALKKSTGYVLLEKDFDELYGGTYTEIFESFPPLKENIFKLAKKKSAHNKDSTLNELLNLQDYTVEFDDHYYTYHVKTTDRIASCTVFYESLLSPIPNAKSVLLDGKQTLFSSNPVNWLKKPSNIAGATK</sequence>
<dbReference type="Proteomes" id="UP001168990">
    <property type="component" value="Unassembled WGS sequence"/>
</dbReference>
<protein>
    <submittedName>
        <fullName evidence="1">Uncharacterized protein</fullName>
    </submittedName>
</protein>
<evidence type="ECO:0000313" key="1">
    <source>
        <dbReference type="EMBL" id="KAK0177186.1"/>
    </source>
</evidence>
<proteinExistence type="predicted"/>
<gene>
    <name evidence="1" type="ORF">PV328_001263</name>
</gene>
<comment type="caution">
    <text evidence="1">The sequence shown here is derived from an EMBL/GenBank/DDBJ whole genome shotgun (WGS) entry which is preliminary data.</text>
</comment>
<dbReference type="EMBL" id="JAQQBS010000001">
    <property type="protein sequence ID" value="KAK0177186.1"/>
    <property type="molecule type" value="Genomic_DNA"/>
</dbReference>
<name>A0AA39FX21_9HYME</name>
<reference evidence="1" key="2">
    <citation type="submission" date="2023-03" db="EMBL/GenBank/DDBJ databases">
        <authorList>
            <person name="Inwood S.N."/>
            <person name="Skelly J.G."/>
            <person name="Guhlin J."/>
            <person name="Harrop T.W.R."/>
            <person name="Goldson S.G."/>
            <person name="Dearden P.K."/>
        </authorList>
    </citation>
    <scope>NUCLEOTIDE SEQUENCE</scope>
    <source>
        <strain evidence="1">Irish</strain>
        <tissue evidence="1">Whole body</tissue>
    </source>
</reference>
<reference evidence="1" key="1">
    <citation type="journal article" date="2023" name="bioRxiv">
        <title>Scaffold-level genome assemblies of two parasitoid biocontrol wasps reveal the parthenogenesis mechanism and an associated novel virus.</title>
        <authorList>
            <person name="Inwood S."/>
            <person name="Skelly J."/>
            <person name="Guhlin J."/>
            <person name="Harrop T."/>
            <person name="Goldson S."/>
            <person name="Dearden P."/>
        </authorList>
    </citation>
    <scope>NUCLEOTIDE SEQUENCE</scope>
    <source>
        <strain evidence="1">Irish</strain>
        <tissue evidence="1">Whole body</tissue>
    </source>
</reference>
<keyword evidence="2" id="KW-1185">Reference proteome</keyword>
<dbReference type="AlphaFoldDB" id="A0AA39FX21"/>